<protein>
    <submittedName>
        <fullName evidence="7">RDD family protein</fullName>
    </submittedName>
</protein>
<reference evidence="7 8" key="1">
    <citation type="submission" date="2022-01" db="EMBL/GenBank/DDBJ databases">
        <title>Alkalihalobacillus sp. EGI L200015, a novel bacterium isolated from a salt lake sediment.</title>
        <authorList>
            <person name="Gao L."/>
            <person name="Fang B.-Z."/>
            <person name="Li W.-J."/>
        </authorList>
    </citation>
    <scope>NUCLEOTIDE SEQUENCE [LARGE SCALE GENOMIC DNA]</scope>
    <source>
        <strain evidence="7 8">KCTC 12718</strain>
    </source>
</reference>
<accession>A0ABS9H1I4</accession>
<feature type="transmembrane region" description="Helical" evidence="5">
    <location>
        <begin position="94"/>
        <end position="114"/>
    </location>
</feature>
<feature type="domain" description="RDD" evidence="6">
    <location>
        <begin position="7"/>
        <end position="127"/>
    </location>
</feature>
<evidence type="ECO:0000256" key="3">
    <source>
        <dbReference type="ARBA" id="ARBA00022989"/>
    </source>
</evidence>
<keyword evidence="2 5" id="KW-0812">Transmembrane</keyword>
<evidence type="ECO:0000256" key="5">
    <source>
        <dbReference type="SAM" id="Phobius"/>
    </source>
</evidence>
<dbReference type="InterPro" id="IPR010432">
    <property type="entry name" value="RDD"/>
</dbReference>
<keyword evidence="4 5" id="KW-0472">Membrane</keyword>
<comment type="subcellular location">
    <subcellularLocation>
        <location evidence="1">Membrane</location>
        <topology evidence="1">Multi-pass membrane protein</topology>
    </subcellularLocation>
</comment>
<feature type="transmembrane region" description="Helical" evidence="5">
    <location>
        <begin position="12"/>
        <end position="37"/>
    </location>
</feature>
<dbReference type="Pfam" id="PF06271">
    <property type="entry name" value="RDD"/>
    <property type="match status" value="1"/>
</dbReference>
<feature type="transmembrane region" description="Helical" evidence="5">
    <location>
        <begin position="49"/>
        <end position="66"/>
    </location>
</feature>
<evidence type="ECO:0000256" key="1">
    <source>
        <dbReference type="ARBA" id="ARBA00004141"/>
    </source>
</evidence>
<evidence type="ECO:0000313" key="8">
    <source>
        <dbReference type="Proteomes" id="UP001649381"/>
    </source>
</evidence>
<keyword evidence="8" id="KW-1185">Reference proteome</keyword>
<proteinExistence type="predicted"/>
<evidence type="ECO:0000259" key="6">
    <source>
        <dbReference type="Pfam" id="PF06271"/>
    </source>
</evidence>
<evidence type="ECO:0000256" key="2">
    <source>
        <dbReference type="ARBA" id="ARBA00022692"/>
    </source>
</evidence>
<dbReference type="PANTHER" id="PTHR38480:SF1">
    <property type="entry name" value="SLR0254 PROTEIN"/>
    <property type="match status" value="1"/>
</dbReference>
<dbReference type="EMBL" id="JAKIJS010000001">
    <property type="protein sequence ID" value="MCF6138853.1"/>
    <property type="molecule type" value="Genomic_DNA"/>
</dbReference>
<dbReference type="RefSeq" id="WP_236337100.1">
    <property type="nucleotide sequence ID" value="NZ_JAKIJS010000001.1"/>
</dbReference>
<sequence length="141" mass="15945">MIGNTVLSNRVVAFIIDMIFIGIAFSLYTILIMPLLFGSNADYFSFEYSLVYNIGLIIIVVSKDIFGGRSLGKIIKKLRIVDVTTNEKSSLFRVILRNITFMFMGPIELFIGFVRKDHRRVGDLLAGTKVISEEERVTQSI</sequence>
<organism evidence="7 8">
    <name type="scientific">Pseudalkalibacillus berkeleyi</name>
    <dbReference type="NCBI Taxonomy" id="1069813"/>
    <lineage>
        <taxon>Bacteria</taxon>
        <taxon>Bacillati</taxon>
        <taxon>Bacillota</taxon>
        <taxon>Bacilli</taxon>
        <taxon>Bacillales</taxon>
        <taxon>Fictibacillaceae</taxon>
        <taxon>Pseudalkalibacillus</taxon>
    </lineage>
</organism>
<evidence type="ECO:0000313" key="7">
    <source>
        <dbReference type="EMBL" id="MCF6138853.1"/>
    </source>
</evidence>
<gene>
    <name evidence="7" type="ORF">L2716_14035</name>
</gene>
<keyword evidence="3 5" id="KW-1133">Transmembrane helix</keyword>
<comment type="caution">
    <text evidence="7">The sequence shown here is derived from an EMBL/GenBank/DDBJ whole genome shotgun (WGS) entry which is preliminary data.</text>
</comment>
<dbReference type="Proteomes" id="UP001649381">
    <property type="component" value="Unassembled WGS sequence"/>
</dbReference>
<name>A0ABS9H1I4_9BACL</name>
<evidence type="ECO:0000256" key="4">
    <source>
        <dbReference type="ARBA" id="ARBA00023136"/>
    </source>
</evidence>
<dbReference type="PANTHER" id="PTHR38480">
    <property type="entry name" value="SLR0254 PROTEIN"/>
    <property type="match status" value="1"/>
</dbReference>